<dbReference type="PANTHER" id="PTHR21666:SF270">
    <property type="entry name" value="MUREIN HYDROLASE ACTIVATOR ENVC"/>
    <property type="match status" value="1"/>
</dbReference>
<dbReference type="GO" id="GO:0004222">
    <property type="term" value="F:metalloendopeptidase activity"/>
    <property type="evidence" value="ECO:0007669"/>
    <property type="project" value="TreeGrafter"/>
</dbReference>
<dbReference type="InterPro" id="IPR016047">
    <property type="entry name" value="M23ase_b-sheet_dom"/>
</dbReference>
<dbReference type="SUPFAM" id="SSF51261">
    <property type="entry name" value="Duplicated hybrid motif"/>
    <property type="match status" value="1"/>
</dbReference>
<gene>
    <name evidence="4" type="ORF">P0Y48_08685</name>
</gene>
<proteinExistence type="predicted"/>
<evidence type="ECO:0000259" key="3">
    <source>
        <dbReference type="Pfam" id="PF01551"/>
    </source>
</evidence>
<dbReference type="EMBL" id="CP119321">
    <property type="protein sequence ID" value="WEK12551.1"/>
    <property type="molecule type" value="Genomic_DNA"/>
</dbReference>
<evidence type="ECO:0000256" key="1">
    <source>
        <dbReference type="SAM" id="MobiDB-lite"/>
    </source>
</evidence>
<protein>
    <submittedName>
        <fullName evidence="4">Peptidoglycan DD-metalloendopeptidase family protein</fullName>
    </submittedName>
</protein>
<sequence length="427" mass="44397">MTLDASLADAAPTRRSSRAAAPAVQAELTRAQWRRLQAQAVEAQVEVPQVEAVQVSSQHTEPTNGPITAIAETRDAAPASVSAPTLRRRDRAHAKPGVSAFALADTLPAEEVVATAEDAAAESVLIDAHAADAIPLAFVAAAAEPCLADEFEQAARLLSFTGQTPIQTVPIVAAPVPAAHVVRRHRRVSFKRVATTSFSLGVMSLVGLLAIGTTLPASAISATPPSADIAVAAPEPKATENIQAYVSSTDGDSTLERSSSFDVESMEDIAADSGVTQFAGTWVSDPSAAIQWPFPVGVPISAAYGSQTYLSKFSSPHRGVDLTPGTGAEVHVIADGTVRIATEAGGDYGVTVVVDHVIDGRLVSTRYAHMQYGSLQVSQGDTVSVGDVIGRVGQTGKATGPHLHFEVLLDGTTHTDPIAWMEQHTDG</sequence>
<keyword evidence="2" id="KW-0472">Membrane</keyword>
<evidence type="ECO:0000313" key="5">
    <source>
        <dbReference type="Proteomes" id="UP001213972"/>
    </source>
</evidence>
<dbReference type="PANTHER" id="PTHR21666">
    <property type="entry name" value="PEPTIDASE-RELATED"/>
    <property type="match status" value="1"/>
</dbReference>
<organism evidence="4 5">
    <name type="scientific">Candidatus Microbacterium phytovorans</name>
    <dbReference type="NCBI Taxonomy" id="3121374"/>
    <lineage>
        <taxon>Bacteria</taxon>
        <taxon>Bacillati</taxon>
        <taxon>Actinomycetota</taxon>
        <taxon>Actinomycetes</taxon>
        <taxon>Micrococcales</taxon>
        <taxon>Microbacteriaceae</taxon>
        <taxon>Microbacterium</taxon>
    </lineage>
</organism>
<feature type="transmembrane region" description="Helical" evidence="2">
    <location>
        <begin position="193"/>
        <end position="215"/>
    </location>
</feature>
<evidence type="ECO:0000313" key="4">
    <source>
        <dbReference type="EMBL" id="WEK12551.1"/>
    </source>
</evidence>
<dbReference type="Gene3D" id="2.70.70.10">
    <property type="entry name" value="Glucose Permease (Domain IIA)"/>
    <property type="match status" value="1"/>
</dbReference>
<keyword evidence="2" id="KW-1133">Transmembrane helix</keyword>
<name>A0AAJ5VY60_9MICO</name>
<feature type="region of interest" description="Disordered" evidence="1">
    <location>
        <begin position="1"/>
        <end position="22"/>
    </location>
</feature>
<evidence type="ECO:0000256" key="2">
    <source>
        <dbReference type="SAM" id="Phobius"/>
    </source>
</evidence>
<feature type="domain" description="M23ase beta-sheet core" evidence="3">
    <location>
        <begin position="316"/>
        <end position="412"/>
    </location>
</feature>
<keyword evidence="2" id="KW-0812">Transmembrane</keyword>
<dbReference type="CDD" id="cd12797">
    <property type="entry name" value="M23_peptidase"/>
    <property type="match status" value="1"/>
</dbReference>
<dbReference type="AlphaFoldDB" id="A0AAJ5VY60"/>
<accession>A0AAJ5VY60</accession>
<dbReference type="Proteomes" id="UP001213972">
    <property type="component" value="Chromosome"/>
</dbReference>
<dbReference type="InterPro" id="IPR011055">
    <property type="entry name" value="Dup_hybrid_motif"/>
</dbReference>
<reference evidence="4" key="1">
    <citation type="submission" date="2023-03" db="EMBL/GenBank/DDBJ databases">
        <title>Andean soil-derived lignocellulolytic bacterial consortium as a source of novel taxa and putative plastic-active enzymes.</title>
        <authorList>
            <person name="Diaz-Garcia L."/>
            <person name="Chuvochina M."/>
            <person name="Feuerriegel G."/>
            <person name="Bunk B."/>
            <person name="Sproer C."/>
            <person name="Streit W.R."/>
            <person name="Rodriguez L.M."/>
            <person name="Overmann J."/>
            <person name="Jimenez D.J."/>
        </authorList>
    </citation>
    <scope>NUCLEOTIDE SEQUENCE</scope>
    <source>
        <strain evidence="4">MAG 4610</strain>
    </source>
</reference>
<dbReference type="InterPro" id="IPR050570">
    <property type="entry name" value="Cell_wall_metabolism_enzyme"/>
</dbReference>
<dbReference type="Pfam" id="PF01551">
    <property type="entry name" value="Peptidase_M23"/>
    <property type="match status" value="1"/>
</dbReference>
<feature type="compositionally biased region" description="Low complexity" evidence="1">
    <location>
        <begin position="8"/>
        <end position="22"/>
    </location>
</feature>